<evidence type="ECO:0000256" key="1">
    <source>
        <dbReference type="ARBA" id="ARBA00008779"/>
    </source>
</evidence>
<dbReference type="Pfam" id="PF00884">
    <property type="entry name" value="Sulfatase"/>
    <property type="match status" value="1"/>
</dbReference>
<dbReference type="InterPro" id="IPR024607">
    <property type="entry name" value="Sulfatase_CS"/>
</dbReference>
<evidence type="ECO:0000256" key="2">
    <source>
        <dbReference type="ARBA" id="ARBA00022723"/>
    </source>
</evidence>
<dbReference type="PROSITE" id="PS00149">
    <property type="entry name" value="SULFATASE_2"/>
    <property type="match status" value="1"/>
</dbReference>
<protein>
    <submittedName>
        <fullName evidence="6">Arylsulfatase</fullName>
    </submittedName>
</protein>
<keyword evidence="3" id="KW-0378">Hydrolase</keyword>
<proteinExistence type="inferred from homology"/>
<dbReference type="Gene3D" id="3.30.1120.10">
    <property type="match status" value="1"/>
</dbReference>
<reference evidence="6" key="1">
    <citation type="submission" date="2024-07" db="EMBL/GenBank/DDBJ databases">
        <title>Complete genome sequence of Verrucomicrobiaceae bacterium NT6N.</title>
        <authorList>
            <person name="Huang C."/>
            <person name="Takami H."/>
            <person name="Hamasaki K."/>
        </authorList>
    </citation>
    <scope>NUCLEOTIDE SEQUENCE</scope>
    <source>
        <strain evidence="6">NT6N</strain>
    </source>
</reference>
<evidence type="ECO:0000259" key="5">
    <source>
        <dbReference type="Pfam" id="PF00884"/>
    </source>
</evidence>
<dbReference type="PANTHER" id="PTHR42693">
    <property type="entry name" value="ARYLSULFATASE FAMILY MEMBER"/>
    <property type="match status" value="1"/>
</dbReference>
<dbReference type="GO" id="GO:0046872">
    <property type="term" value="F:metal ion binding"/>
    <property type="evidence" value="ECO:0007669"/>
    <property type="project" value="UniProtKB-KW"/>
</dbReference>
<evidence type="ECO:0000313" key="6">
    <source>
        <dbReference type="EMBL" id="BDS08266.1"/>
    </source>
</evidence>
<name>A0AAT9FQV1_9BACT</name>
<dbReference type="InterPro" id="IPR000917">
    <property type="entry name" value="Sulfatase_N"/>
</dbReference>
<feature type="domain" description="Sulfatase N-terminal" evidence="5">
    <location>
        <begin position="25"/>
        <end position="338"/>
    </location>
</feature>
<evidence type="ECO:0000256" key="4">
    <source>
        <dbReference type="ARBA" id="ARBA00022837"/>
    </source>
</evidence>
<organism evidence="6">
    <name type="scientific">Oceaniferula spumae</name>
    <dbReference type="NCBI Taxonomy" id="2979115"/>
    <lineage>
        <taxon>Bacteria</taxon>
        <taxon>Pseudomonadati</taxon>
        <taxon>Verrucomicrobiota</taxon>
        <taxon>Verrucomicrobiia</taxon>
        <taxon>Verrucomicrobiales</taxon>
        <taxon>Verrucomicrobiaceae</taxon>
        <taxon>Oceaniferula</taxon>
    </lineage>
</organism>
<evidence type="ECO:0000256" key="3">
    <source>
        <dbReference type="ARBA" id="ARBA00022801"/>
    </source>
</evidence>
<accession>A0AAT9FQV1</accession>
<dbReference type="PROSITE" id="PS00523">
    <property type="entry name" value="SULFATASE_1"/>
    <property type="match status" value="1"/>
</dbReference>
<gene>
    <name evidence="6" type="ORF">NT6N_33060</name>
</gene>
<dbReference type="SUPFAM" id="SSF53649">
    <property type="entry name" value="Alkaline phosphatase-like"/>
    <property type="match status" value="1"/>
</dbReference>
<dbReference type="KEGG" id="osu:NT6N_33060"/>
<sequence length="493" mass="55753">MLKRILTLTAFLNLVLIPFVSAEKPNLLIILADDMGYGDLSCYGSKQIPTPNLDALAENGVRCTDGYVSASVCAPSRAGLLTGRYQNRFGFEHNLSPHDHVKPERLGIDIRQPLISNKLKELGYQTGIIGKWHLGDNIPEMHPNQRGFDYFFGMLGGGHDYWPTPQKNKLLLNGEKITKIRTPYLTDWFTLEANDFIDRNSKADKPWFLYLSYNTPHAPMQAKEEDLAKFSHINDKTRRIYCAMQHNMDNNIGTIVAKLKELGQLENTLIVFLSDNGGSVEVSHAINAPCRGGKGSNLEGGLRVPMIWHWPSKLPKETTYSQPVISLDILPTFIAASGAEAPKTQAFGQSIKNKKEAAMATDGVNLLPYLQGENKAAPHESLFWRMTLRAKSVRSGDWKLLVRAHGDPELYNLKEDPSELNNLHGKNPEMAAKLREQLIKWEGSLESNPLWISNNTWFKYNEKLYTRKFMLTQPEKDDPRDFWGFNALEENIK</sequence>
<dbReference type="Gene3D" id="3.40.720.10">
    <property type="entry name" value="Alkaline Phosphatase, subunit A"/>
    <property type="match status" value="1"/>
</dbReference>
<dbReference type="AlphaFoldDB" id="A0AAT9FQV1"/>
<dbReference type="PANTHER" id="PTHR42693:SF53">
    <property type="entry name" value="ENDO-4-O-SULFATASE"/>
    <property type="match status" value="1"/>
</dbReference>
<dbReference type="InterPro" id="IPR050738">
    <property type="entry name" value="Sulfatase"/>
</dbReference>
<keyword evidence="2" id="KW-0479">Metal-binding</keyword>
<comment type="similarity">
    <text evidence="1">Belongs to the sulfatase family.</text>
</comment>
<dbReference type="InterPro" id="IPR017850">
    <property type="entry name" value="Alkaline_phosphatase_core_sf"/>
</dbReference>
<keyword evidence="4" id="KW-0106">Calcium</keyword>
<dbReference type="EMBL" id="AP026866">
    <property type="protein sequence ID" value="BDS08266.1"/>
    <property type="molecule type" value="Genomic_DNA"/>
</dbReference>
<dbReference type="GO" id="GO:0004065">
    <property type="term" value="F:arylsulfatase activity"/>
    <property type="evidence" value="ECO:0007669"/>
    <property type="project" value="TreeGrafter"/>
</dbReference>